<evidence type="ECO:0000313" key="1">
    <source>
        <dbReference type="EMBL" id="WOG99400.1"/>
    </source>
</evidence>
<gene>
    <name evidence="1" type="ORF">DCAR_0518748</name>
</gene>
<name>A0AAF0X476_DAUCS</name>
<protein>
    <recommendedName>
        <fullName evidence="3">Channel forming colicins domain-containing protein</fullName>
    </recommendedName>
</protein>
<dbReference type="Proteomes" id="UP000077755">
    <property type="component" value="Chromosome 5"/>
</dbReference>
<organism evidence="1 2">
    <name type="scientific">Daucus carota subsp. sativus</name>
    <name type="common">Carrot</name>
    <dbReference type="NCBI Taxonomy" id="79200"/>
    <lineage>
        <taxon>Eukaryota</taxon>
        <taxon>Viridiplantae</taxon>
        <taxon>Streptophyta</taxon>
        <taxon>Embryophyta</taxon>
        <taxon>Tracheophyta</taxon>
        <taxon>Spermatophyta</taxon>
        <taxon>Magnoliopsida</taxon>
        <taxon>eudicotyledons</taxon>
        <taxon>Gunneridae</taxon>
        <taxon>Pentapetalae</taxon>
        <taxon>asterids</taxon>
        <taxon>campanulids</taxon>
        <taxon>Apiales</taxon>
        <taxon>Apiaceae</taxon>
        <taxon>Apioideae</taxon>
        <taxon>Scandiceae</taxon>
        <taxon>Daucinae</taxon>
        <taxon>Daucus</taxon>
        <taxon>Daucus sect. Daucus</taxon>
    </lineage>
</organism>
<keyword evidence="2" id="KW-1185">Reference proteome</keyword>
<reference evidence="1" key="2">
    <citation type="submission" date="2022-03" db="EMBL/GenBank/DDBJ databases">
        <title>Draft title - Genomic analysis of global carrot germplasm unveils the trajectory of domestication and the origin of high carotenoid orange carrot.</title>
        <authorList>
            <person name="Iorizzo M."/>
            <person name="Ellison S."/>
            <person name="Senalik D."/>
            <person name="Macko-Podgorni A."/>
            <person name="Grzebelus D."/>
            <person name="Bostan H."/>
            <person name="Rolling W."/>
            <person name="Curaba J."/>
            <person name="Simon P."/>
        </authorList>
    </citation>
    <scope>NUCLEOTIDE SEQUENCE</scope>
    <source>
        <tissue evidence="1">Leaf</tissue>
    </source>
</reference>
<sequence length="254" mass="29751">MWNSMNPQNETLITPPTYNFDINYENQIQINEPQSQQWEETARAWLCTLPEGKIISSEEIEAWIESNQACLPDYIVSMPRSELHQHLAAIYSTITRSPQVTAENDVNQGDHSQARFQRTDQWKPVYTWLETLEDTEVVKSNDIADWLSANPDVRDDLCSRHSRYHLMHYIKKCHVKLLKRKERKKALPRFSSRSIVEAHKPFHPLKICSMMNNIPPDSDLYKAKRSEASQKYEILLDLEKQLSSLFPKPQLLNK</sequence>
<proteinExistence type="predicted"/>
<evidence type="ECO:0000313" key="2">
    <source>
        <dbReference type="Proteomes" id="UP000077755"/>
    </source>
</evidence>
<accession>A0AAF0X476</accession>
<dbReference type="AlphaFoldDB" id="A0AAF0X476"/>
<dbReference type="EMBL" id="CP093347">
    <property type="protein sequence ID" value="WOG99400.1"/>
    <property type="molecule type" value="Genomic_DNA"/>
</dbReference>
<evidence type="ECO:0008006" key="3">
    <source>
        <dbReference type="Google" id="ProtNLM"/>
    </source>
</evidence>
<reference evidence="1" key="1">
    <citation type="journal article" date="2016" name="Nat. Genet.">
        <title>A high-quality carrot genome assembly provides new insights into carotenoid accumulation and asterid genome evolution.</title>
        <authorList>
            <person name="Iorizzo M."/>
            <person name="Ellison S."/>
            <person name="Senalik D."/>
            <person name="Zeng P."/>
            <person name="Satapoomin P."/>
            <person name="Huang J."/>
            <person name="Bowman M."/>
            <person name="Iovene M."/>
            <person name="Sanseverino W."/>
            <person name="Cavagnaro P."/>
            <person name="Yildiz M."/>
            <person name="Macko-Podgorni A."/>
            <person name="Moranska E."/>
            <person name="Grzebelus E."/>
            <person name="Grzebelus D."/>
            <person name="Ashrafi H."/>
            <person name="Zheng Z."/>
            <person name="Cheng S."/>
            <person name="Spooner D."/>
            <person name="Van Deynze A."/>
            <person name="Simon P."/>
        </authorList>
    </citation>
    <scope>NUCLEOTIDE SEQUENCE</scope>
    <source>
        <tissue evidence="1">Leaf</tissue>
    </source>
</reference>